<feature type="domain" description="EF-hand" evidence="10">
    <location>
        <begin position="103"/>
        <end position="138"/>
    </location>
</feature>
<dbReference type="GO" id="GO:0005509">
    <property type="term" value="F:calcium ion binding"/>
    <property type="evidence" value="ECO:0007669"/>
    <property type="project" value="InterPro"/>
</dbReference>
<dbReference type="InterPro" id="IPR052266">
    <property type="entry name" value="Miro-EF-hand_domain"/>
</dbReference>
<feature type="compositionally biased region" description="Polar residues" evidence="9">
    <location>
        <begin position="248"/>
        <end position="259"/>
    </location>
</feature>
<dbReference type="GO" id="GO:0098797">
    <property type="term" value="C:plasma membrane protein complex"/>
    <property type="evidence" value="ECO:0007669"/>
    <property type="project" value="TreeGrafter"/>
</dbReference>
<keyword evidence="12" id="KW-1185">Reference proteome</keyword>
<comment type="subcellular location">
    <subcellularLocation>
        <location evidence="1">Cell projection</location>
        <location evidence="1">Cilium membrane</location>
        <topology evidence="1">Peripheral membrane protein</topology>
        <orientation evidence="1">Cytoplasmic side</orientation>
    </subcellularLocation>
</comment>
<gene>
    <name evidence="11" type="primary">LOC107739082</name>
</gene>
<keyword evidence="5" id="KW-0106">Calcium</keyword>
<proteinExistence type="predicted"/>
<reference evidence="11" key="1">
    <citation type="submission" date="2025-08" db="UniProtKB">
        <authorList>
            <consortium name="Ensembl"/>
        </authorList>
    </citation>
    <scope>IDENTIFICATION</scope>
</reference>
<evidence type="ECO:0000313" key="11">
    <source>
        <dbReference type="Ensembl" id="ENSSRHP00000081274.1"/>
    </source>
</evidence>
<sequence>PCDQDCDIPLVSSYKQHIRRGPRVRLIKTISEEERFYMTCRAAYLSVFRSSLVNMTSKDQLCSVLQQAGRNPSQKALDKYWPPGTKKLNFDDFCEILKKEKAAEPDQLMKIFKKFDANCDGYISHDELSRILTSSGEKMSPKEVDEIFSLADVNKDGKLDYAEFCRLLESTVEQCQNAALEKLEADAKLKRQNFGNQMDNSPQSLEFQPERPASETQPRTEPETTQRKDSRSSSRPSSARSRRSSLSTAINMGAGSTKSGRLAEPKSLQVPAALGCFYLEEDGTIVSLQYRLIIPETTSVYLTIRPLNLSPIPDKPSPWMCVDSALYVVMGNETKEDSNLVCFTELRDKERFLWRGELNAGSYLLLPFTTGCRLMKRTRKTATKTAQLVNRTQSGELELTKEFQAALSDIFEVIDLDGSGLLSLEEYNFFEQRTSGEKCDEDAWAICKENFDTRKNELTRQGFLELNLMEANDREGDPRDLWLTLEAMGYNRSLEMVEACPFVIAVYCEDVKATLQAVHLDSGIKMLNSAVQRSITSKAEARSLKGHENVLVYTYKGESRISSVIANKSNQKLTVHINNEQSKNCVSSRGMSVFAVEVPARTKMVCQHVMALNEQQEWTYNCVETIIPSL</sequence>
<dbReference type="PANTHER" id="PTHR46819:SF1">
    <property type="entry name" value="EF-HAND CALCIUM-BINDING DOMAIN-CONTAINING PROTEIN 7"/>
    <property type="match status" value="1"/>
</dbReference>
<dbReference type="Gene3D" id="1.10.238.10">
    <property type="entry name" value="EF-hand"/>
    <property type="match status" value="2"/>
</dbReference>
<evidence type="ECO:0000256" key="3">
    <source>
        <dbReference type="ARBA" id="ARBA00022723"/>
    </source>
</evidence>
<name>A0A673LPS6_9TELE</name>
<dbReference type="Pfam" id="PF13499">
    <property type="entry name" value="EF-hand_7"/>
    <property type="match status" value="1"/>
</dbReference>
<evidence type="ECO:0000256" key="6">
    <source>
        <dbReference type="ARBA" id="ARBA00023136"/>
    </source>
</evidence>
<keyword evidence="3" id="KW-0479">Metal-binding</keyword>
<evidence type="ECO:0000256" key="9">
    <source>
        <dbReference type="SAM" id="MobiDB-lite"/>
    </source>
</evidence>
<feature type="region of interest" description="Disordered" evidence="9">
    <location>
        <begin position="194"/>
        <end position="262"/>
    </location>
</feature>
<evidence type="ECO:0000256" key="5">
    <source>
        <dbReference type="ARBA" id="ARBA00022837"/>
    </source>
</evidence>
<keyword evidence="6" id="KW-0472">Membrane</keyword>
<feature type="domain" description="EF-hand" evidence="10">
    <location>
        <begin position="139"/>
        <end position="174"/>
    </location>
</feature>
<keyword evidence="2" id="KW-1003">Cell membrane</keyword>
<dbReference type="SMART" id="SM00054">
    <property type="entry name" value="EFh"/>
    <property type="match status" value="3"/>
</dbReference>
<evidence type="ECO:0000313" key="12">
    <source>
        <dbReference type="Proteomes" id="UP000472270"/>
    </source>
</evidence>
<feature type="compositionally biased region" description="Low complexity" evidence="9">
    <location>
        <begin position="233"/>
        <end position="247"/>
    </location>
</feature>
<dbReference type="PROSITE" id="PS00018">
    <property type="entry name" value="EF_HAND_1"/>
    <property type="match status" value="3"/>
</dbReference>
<dbReference type="InterPro" id="IPR011992">
    <property type="entry name" value="EF-hand-dom_pair"/>
</dbReference>
<dbReference type="InterPro" id="IPR018247">
    <property type="entry name" value="EF_Hand_1_Ca_BS"/>
</dbReference>
<accession>A0A673LPS6</accession>
<evidence type="ECO:0000259" key="10">
    <source>
        <dbReference type="PROSITE" id="PS50222"/>
    </source>
</evidence>
<dbReference type="GO" id="GO:1903569">
    <property type="term" value="P:positive regulation of protein localization to ciliary membrane"/>
    <property type="evidence" value="ECO:0007669"/>
    <property type="project" value="TreeGrafter"/>
</dbReference>
<dbReference type="Ensembl" id="ENSSRHT00000083476.1">
    <property type="protein sequence ID" value="ENSSRHP00000081274.1"/>
    <property type="gene ID" value="ENSSRHG00000040092.1"/>
</dbReference>
<dbReference type="Proteomes" id="UP000472270">
    <property type="component" value="Unassembled WGS sequence"/>
</dbReference>
<evidence type="ECO:0000256" key="1">
    <source>
        <dbReference type="ARBA" id="ARBA00004522"/>
    </source>
</evidence>
<keyword evidence="7" id="KW-0966">Cell projection</keyword>
<organism evidence="11 12">
    <name type="scientific">Sinocyclocheilus rhinocerous</name>
    <dbReference type="NCBI Taxonomy" id="307959"/>
    <lineage>
        <taxon>Eukaryota</taxon>
        <taxon>Metazoa</taxon>
        <taxon>Chordata</taxon>
        <taxon>Craniata</taxon>
        <taxon>Vertebrata</taxon>
        <taxon>Euteleostomi</taxon>
        <taxon>Actinopterygii</taxon>
        <taxon>Neopterygii</taxon>
        <taxon>Teleostei</taxon>
        <taxon>Ostariophysi</taxon>
        <taxon>Cypriniformes</taxon>
        <taxon>Cyprinidae</taxon>
        <taxon>Cyprininae</taxon>
        <taxon>Sinocyclocheilus</taxon>
    </lineage>
</organism>
<evidence type="ECO:0000256" key="7">
    <source>
        <dbReference type="ARBA" id="ARBA00023273"/>
    </source>
</evidence>
<dbReference type="PROSITE" id="PS50222">
    <property type="entry name" value="EF_HAND_2"/>
    <property type="match status" value="2"/>
</dbReference>
<dbReference type="CDD" id="cd00051">
    <property type="entry name" value="EFh"/>
    <property type="match status" value="1"/>
</dbReference>
<dbReference type="Pfam" id="PF13202">
    <property type="entry name" value="EF-hand_5"/>
    <property type="match status" value="1"/>
</dbReference>
<dbReference type="AlphaFoldDB" id="A0A673LPS6"/>
<dbReference type="FunFam" id="1.10.238.10:FF:000193">
    <property type="entry name" value="EF-hand calcium-binding domain-containing protein 7"/>
    <property type="match status" value="1"/>
</dbReference>
<evidence type="ECO:0000256" key="4">
    <source>
        <dbReference type="ARBA" id="ARBA00022737"/>
    </source>
</evidence>
<feature type="compositionally biased region" description="Polar residues" evidence="9">
    <location>
        <begin position="194"/>
        <end position="206"/>
    </location>
</feature>
<evidence type="ECO:0000256" key="8">
    <source>
        <dbReference type="ARBA" id="ARBA00069151"/>
    </source>
</evidence>
<protein>
    <recommendedName>
        <fullName evidence="8">EF-hand calcium-binding domain-containing protein 7</fullName>
    </recommendedName>
</protein>
<keyword evidence="4" id="KW-0677">Repeat</keyword>
<dbReference type="InterPro" id="IPR002048">
    <property type="entry name" value="EF_hand_dom"/>
</dbReference>
<dbReference type="SUPFAM" id="SSF47473">
    <property type="entry name" value="EF-hand"/>
    <property type="match status" value="2"/>
</dbReference>
<reference evidence="11" key="2">
    <citation type="submission" date="2025-09" db="UniProtKB">
        <authorList>
            <consortium name="Ensembl"/>
        </authorList>
    </citation>
    <scope>IDENTIFICATION</scope>
</reference>
<dbReference type="PANTHER" id="PTHR46819">
    <property type="entry name" value="EF-HAND CALCIUM-BINDING DOMAIN-CONTAINING PROTEIN 7"/>
    <property type="match status" value="1"/>
</dbReference>
<evidence type="ECO:0000256" key="2">
    <source>
        <dbReference type="ARBA" id="ARBA00022475"/>
    </source>
</evidence>
<feature type="compositionally biased region" description="Basic and acidic residues" evidence="9">
    <location>
        <begin position="208"/>
        <end position="232"/>
    </location>
</feature>
<dbReference type="GO" id="GO:0060170">
    <property type="term" value="C:ciliary membrane"/>
    <property type="evidence" value="ECO:0007669"/>
    <property type="project" value="UniProtKB-SubCell"/>
</dbReference>